<comment type="similarity">
    <text evidence="11">Belongs to the G-protein coupled receptor 1 family.</text>
</comment>
<feature type="transmembrane region" description="Helical" evidence="12">
    <location>
        <begin position="165"/>
        <end position="186"/>
    </location>
</feature>
<evidence type="ECO:0000256" key="10">
    <source>
        <dbReference type="ARBA" id="ARBA00023224"/>
    </source>
</evidence>
<dbReference type="PROSITE" id="PS00237">
    <property type="entry name" value="G_PROTEIN_RECEP_F1_1"/>
    <property type="match status" value="1"/>
</dbReference>
<reference evidence="14" key="1">
    <citation type="submission" date="2025-08" db="UniProtKB">
        <authorList>
            <consortium name="Ensembl"/>
        </authorList>
    </citation>
    <scope>IDENTIFICATION</scope>
</reference>
<keyword evidence="6" id="KW-1064">Adaptive immunity</keyword>
<feature type="domain" description="G-protein coupled receptors family 1 profile" evidence="13">
    <location>
        <begin position="66"/>
        <end position="335"/>
    </location>
</feature>
<dbReference type="OrthoDB" id="5960344at2759"/>
<dbReference type="AlphaFoldDB" id="A0A3B3R774"/>
<dbReference type="Proteomes" id="UP000261540">
    <property type="component" value="Unplaced"/>
</dbReference>
<keyword evidence="8" id="KW-1015">Disulfide bond</keyword>
<evidence type="ECO:0000256" key="12">
    <source>
        <dbReference type="SAM" id="Phobius"/>
    </source>
</evidence>
<evidence type="ECO:0000256" key="8">
    <source>
        <dbReference type="ARBA" id="ARBA00023157"/>
    </source>
</evidence>
<evidence type="ECO:0000313" key="14">
    <source>
        <dbReference type="Ensembl" id="ENSPKIP00000013785.1"/>
    </source>
</evidence>
<protein>
    <submittedName>
        <fullName evidence="14">Lysophosphatidic acid receptor 6-like</fullName>
    </submittedName>
</protein>
<keyword evidence="15" id="KW-1185">Reference proteome</keyword>
<accession>A0A3B3R774</accession>
<proteinExistence type="inferred from homology"/>
<dbReference type="GO" id="GO:0008142">
    <property type="term" value="F:oxysterol binding"/>
    <property type="evidence" value="ECO:0007669"/>
    <property type="project" value="InterPro"/>
</dbReference>
<feature type="transmembrane region" description="Helical" evidence="12">
    <location>
        <begin position="87"/>
        <end position="107"/>
    </location>
</feature>
<dbReference type="FunFam" id="1.20.1070.10:FF:000017">
    <property type="entry name" value="lysophosphatidic acid receptor 4"/>
    <property type="match status" value="1"/>
</dbReference>
<dbReference type="GO" id="GO:0004930">
    <property type="term" value="F:G protein-coupled receptor activity"/>
    <property type="evidence" value="ECO:0007669"/>
    <property type="project" value="UniProtKB-KW"/>
</dbReference>
<keyword evidence="4 12" id="KW-1133">Transmembrane helix</keyword>
<keyword evidence="7 12" id="KW-0472">Membrane</keyword>
<keyword evidence="10 11" id="KW-0807">Transducer</keyword>
<dbReference type="SUPFAM" id="SSF81321">
    <property type="entry name" value="Family A G protein-coupled receptor-like"/>
    <property type="match status" value="1"/>
</dbReference>
<evidence type="ECO:0000256" key="11">
    <source>
        <dbReference type="RuleBase" id="RU000688"/>
    </source>
</evidence>
<organism evidence="14 15">
    <name type="scientific">Paramormyrops kingsleyae</name>
    <dbReference type="NCBI Taxonomy" id="1676925"/>
    <lineage>
        <taxon>Eukaryota</taxon>
        <taxon>Metazoa</taxon>
        <taxon>Chordata</taxon>
        <taxon>Craniata</taxon>
        <taxon>Vertebrata</taxon>
        <taxon>Euteleostomi</taxon>
        <taxon>Actinopterygii</taxon>
        <taxon>Neopterygii</taxon>
        <taxon>Teleostei</taxon>
        <taxon>Osteoglossocephala</taxon>
        <taxon>Osteoglossomorpha</taxon>
        <taxon>Osteoglossiformes</taxon>
        <taxon>Mormyridae</taxon>
        <taxon>Paramormyrops</taxon>
    </lineage>
</organism>
<dbReference type="RefSeq" id="XP_023653333.1">
    <property type="nucleotide sequence ID" value="XM_023797565.2"/>
</dbReference>
<dbReference type="Pfam" id="PF00001">
    <property type="entry name" value="7tm_1"/>
    <property type="match status" value="1"/>
</dbReference>
<evidence type="ECO:0000259" key="13">
    <source>
        <dbReference type="PROSITE" id="PS50262"/>
    </source>
</evidence>
<dbReference type="GO" id="GO:0016020">
    <property type="term" value="C:membrane"/>
    <property type="evidence" value="ECO:0007669"/>
    <property type="project" value="UniProtKB-SubCell"/>
</dbReference>
<dbReference type="KEGG" id="pki:111836373"/>
<dbReference type="InterPro" id="IPR017452">
    <property type="entry name" value="GPCR_Rhodpsn_7TM"/>
</dbReference>
<dbReference type="PRINTS" id="PR00237">
    <property type="entry name" value="GPCRRHODOPSN"/>
</dbReference>
<name>A0A3B3R774_9TELE</name>
<keyword evidence="9 11" id="KW-0675">Receptor</keyword>
<feature type="transmembrane region" description="Helical" evidence="12">
    <location>
        <begin position="271"/>
        <end position="291"/>
    </location>
</feature>
<evidence type="ECO:0000256" key="7">
    <source>
        <dbReference type="ARBA" id="ARBA00023136"/>
    </source>
</evidence>
<dbReference type="Gene3D" id="1.20.1070.10">
    <property type="entry name" value="Rhodopsin 7-helix transmembrane proteins"/>
    <property type="match status" value="1"/>
</dbReference>
<evidence type="ECO:0000256" key="1">
    <source>
        <dbReference type="ARBA" id="ARBA00004141"/>
    </source>
</evidence>
<dbReference type="RefSeq" id="XP_023653332.1">
    <property type="nucleotide sequence ID" value="XM_023797564.2"/>
</dbReference>
<dbReference type="InterPro" id="IPR000276">
    <property type="entry name" value="GPCR_Rhodpsn"/>
</dbReference>
<feature type="transmembrane region" description="Helical" evidence="12">
    <location>
        <begin position="54"/>
        <end position="75"/>
    </location>
</feature>
<evidence type="ECO:0000256" key="5">
    <source>
        <dbReference type="ARBA" id="ARBA00023040"/>
    </source>
</evidence>
<feature type="transmembrane region" description="Helical" evidence="12">
    <location>
        <begin position="127"/>
        <end position="145"/>
    </location>
</feature>
<evidence type="ECO:0000256" key="9">
    <source>
        <dbReference type="ARBA" id="ARBA00023170"/>
    </source>
</evidence>
<evidence type="ECO:0000256" key="6">
    <source>
        <dbReference type="ARBA" id="ARBA00023130"/>
    </source>
</evidence>
<dbReference type="GeneTree" id="ENSGT01050000244840"/>
<feature type="transmembrane region" description="Helical" evidence="12">
    <location>
        <begin position="214"/>
        <end position="240"/>
    </location>
</feature>
<dbReference type="PANTHER" id="PTHR24237">
    <property type="entry name" value="G-PROTEIN COUPLED RECEPTOR"/>
    <property type="match status" value="1"/>
</dbReference>
<dbReference type="GeneID" id="111836373"/>
<dbReference type="STRING" id="1676925.ENSPKIP00000013785"/>
<evidence type="ECO:0000256" key="4">
    <source>
        <dbReference type="ARBA" id="ARBA00022989"/>
    </source>
</evidence>
<dbReference type="RefSeq" id="XP_072573747.1">
    <property type="nucleotide sequence ID" value="XM_072717646.1"/>
</dbReference>
<dbReference type="CDD" id="cd14982">
    <property type="entry name" value="7tmA_purinoceptor-like"/>
    <property type="match status" value="1"/>
</dbReference>
<sequence>MDALTEAAAVNAATPGMTAWGNEAWLNLTDVNGTNLTESCEAHSADFQYLMLPIVYSIVFVLSMIGNLTALAHFLHSQSATQPSHVFLVNLCAIDLLFTLTLPLNVLYHVGHNHWPFGEEACKVNGALFFGNLYGSSLFLMLISLDRYLAVVHPLRALRLRHPKYRILLSCAVWLALISVILYLTLRVPATRPFPSGLIACMENFSSDSWHGRVSAVILLASVLSFFLPLSVIATCYPLIACRLLSRQAEDSEAGGGVSAQRGSRRMRRRALRMVLLVLAVFLLCFTPYHLNQLLHTLARMDVLAGCPILRFTYPMRRITMALCSFNACLDPLVYCLASESFQWRQAWRCCRCDRVSKRLRRTLGRG</sequence>
<comment type="subcellular location">
    <subcellularLocation>
        <location evidence="1">Membrane</location>
        <topology evidence="1">Multi-pass membrane protein</topology>
    </subcellularLocation>
</comment>
<evidence type="ECO:0000256" key="2">
    <source>
        <dbReference type="ARBA" id="ARBA00022692"/>
    </source>
</evidence>
<keyword evidence="5 11" id="KW-0297">G-protein coupled receptor</keyword>
<keyword evidence="2 11" id="KW-0812">Transmembrane</keyword>
<dbReference type="InterPro" id="IPR047160">
    <property type="entry name" value="GP183-like"/>
</dbReference>
<dbReference type="PROSITE" id="PS50262">
    <property type="entry name" value="G_PROTEIN_RECEP_F1_2"/>
    <property type="match status" value="1"/>
</dbReference>
<dbReference type="GO" id="GO:0002250">
    <property type="term" value="P:adaptive immune response"/>
    <property type="evidence" value="ECO:0007669"/>
    <property type="project" value="UniProtKB-KW"/>
</dbReference>
<dbReference type="PRINTS" id="PR01157">
    <property type="entry name" value="P2YPURNOCPTR"/>
</dbReference>
<dbReference type="Ensembl" id="ENSPKIT00000038214.1">
    <property type="protein sequence ID" value="ENSPKIP00000013785.1"/>
    <property type="gene ID" value="ENSPKIG00000001090.1"/>
</dbReference>
<dbReference type="PANTHER" id="PTHR24237:SF37">
    <property type="entry name" value="COAGULATION FACTOR II (THROMBIN) RECEPTOR-LIKE 2-RELATED"/>
    <property type="match status" value="1"/>
</dbReference>
<evidence type="ECO:0000256" key="3">
    <source>
        <dbReference type="ARBA" id="ARBA00022859"/>
    </source>
</evidence>
<keyword evidence="3" id="KW-0391">Immunity</keyword>
<evidence type="ECO:0000313" key="15">
    <source>
        <dbReference type="Proteomes" id="UP000261540"/>
    </source>
</evidence>
<reference evidence="14" key="2">
    <citation type="submission" date="2025-09" db="UniProtKB">
        <authorList>
            <consortium name="Ensembl"/>
        </authorList>
    </citation>
    <scope>IDENTIFICATION</scope>
</reference>